<dbReference type="InterPro" id="IPR000488">
    <property type="entry name" value="Death_dom"/>
</dbReference>
<keyword evidence="5" id="KW-0472">Membrane</keyword>
<evidence type="ECO:0000256" key="4">
    <source>
        <dbReference type="SAM" id="MobiDB-lite"/>
    </source>
</evidence>
<evidence type="ECO:0000259" key="6">
    <source>
        <dbReference type="PROSITE" id="PS50017"/>
    </source>
</evidence>
<dbReference type="SMART" id="SM00005">
    <property type="entry name" value="DEATH"/>
    <property type="match status" value="1"/>
</dbReference>
<keyword evidence="5" id="KW-1133">Transmembrane helix</keyword>
<reference evidence="8" key="1">
    <citation type="submission" date="2025-08" db="UniProtKB">
        <authorList>
            <consortium name="RefSeq"/>
        </authorList>
    </citation>
    <scope>IDENTIFICATION</scope>
    <source>
        <strain evidence="8">S238N-H82</strain>
        <tissue evidence="8">Testes</tissue>
    </source>
</reference>
<gene>
    <name evidence="8" type="primary">LOC118408587</name>
</gene>
<dbReference type="PANTHER" id="PTHR24369:SF211">
    <property type="entry name" value="LEUCINE-RICH REPEAT-CONTAINING PROTEIN 15-LIKE"/>
    <property type="match status" value="1"/>
</dbReference>
<evidence type="ECO:0000256" key="5">
    <source>
        <dbReference type="SAM" id="Phobius"/>
    </source>
</evidence>
<accession>A0A9J7HSZ1</accession>
<dbReference type="SMART" id="SM00369">
    <property type="entry name" value="LRR_TYP"/>
    <property type="match status" value="3"/>
</dbReference>
<evidence type="ECO:0000256" key="2">
    <source>
        <dbReference type="ARBA" id="ARBA00022729"/>
    </source>
</evidence>
<dbReference type="SUPFAM" id="SSF47986">
    <property type="entry name" value="DEATH domain"/>
    <property type="match status" value="1"/>
</dbReference>
<dbReference type="Gene3D" id="1.10.533.10">
    <property type="entry name" value="Death Domain, Fas"/>
    <property type="match status" value="1"/>
</dbReference>
<feature type="region of interest" description="Disordered" evidence="4">
    <location>
        <begin position="249"/>
        <end position="275"/>
    </location>
</feature>
<dbReference type="Pfam" id="PF13855">
    <property type="entry name" value="LRR_8"/>
    <property type="match status" value="1"/>
</dbReference>
<dbReference type="GeneID" id="118408587"/>
<evidence type="ECO:0000256" key="3">
    <source>
        <dbReference type="ARBA" id="ARBA00022737"/>
    </source>
</evidence>
<dbReference type="InterPro" id="IPR000483">
    <property type="entry name" value="Cys-rich_flank_reg_C"/>
</dbReference>
<keyword evidence="5" id="KW-0812">Transmembrane</keyword>
<feature type="transmembrane region" description="Helical" evidence="5">
    <location>
        <begin position="315"/>
        <end position="340"/>
    </location>
</feature>
<dbReference type="Pfam" id="PF00531">
    <property type="entry name" value="Death"/>
    <property type="match status" value="1"/>
</dbReference>
<protein>
    <submittedName>
        <fullName evidence="8">Leucine-rich repeat-containing protein 70-like</fullName>
    </submittedName>
</protein>
<dbReference type="PROSITE" id="PS50017">
    <property type="entry name" value="DEATH_DOMAIN"/>
    <property type="match status" value="1"/>
</dbReference>
<dbReference type="InterPro" id="IPR001611">
    <property type="entry name" value="Leu-rich_rpt"/>
</dbReference>
<dbReference type="Gene3D" id="3.80.10.10">
    <property type="entry name" value="Ribonuclease Inhibitor"/>
    <property type="match status" value="2"/>
</dbReference>
<dbReference type="InterPro" id="IPR050541">
    <property type="entry name" value="LRR_TM_domain-containing"/>
</dbReference>
<keyword evidence="1" id="KW-0433">Leucine-rich repeat</keyword>
<dbReference type="GO" id="GO:0007165">
    <property type="term" value="P:signal transduction"/>
    <property type="evidence" value="ECO:0007669"/>
    <property type="project" value="InterPro"/>
</dbReference>
<feature type="domain" description="Death" evidence="6">
    <location>
        <begin position="380"/>
        <end position="451"/>
    </location>
</feature>
<keyword evidence="7" id="KW-1185">Reference proteome</keyword>
<keyword evidence="3" id="KW-0677">Repeat</keyword>
<evidence type="ECO:0000256" key="1">
    <source>
        <dbReference type="ARBA" id="ARBA00022614"/>
    </source>
</evidence>
<dbReference type="AlphaFoldDB" id="A0A9J7HSZ1"/>
<dbReference type="OMA" id="NDAFQNS"/>
<evidence type="ECO:0000313" key="7">
    <source>
        <dbReference type="Proteomes" id="UP000001554"/>
    </source>
</evidence>
<dbReference type="KEGG" id="bfo:118408587"/>
<organism evidence="7 8">
    <name type="scientific">Branchiostoma floridae</name>
    <name type="common">Florida lancelet</name>
    <name type="synonym">Amphioxus</name>
    <dbReference type="NCBI Taxonomy" id="7739"/>
    <lineage>
        <taxon>Eukaryota</taxon>
        <taxon>Metazoa</taxon>
        <taxon>Chordata</taxon>
        <taxon>Cephalochordata</taxon>
        <taxon>Leptocardii</taxon>
        <taxon>Amphioxiformes</taxon>
        <taxon>Branchiostomatidae</taxon>
        <taxon>Branchiostoma</taxon>
    </lineage>
</organism>
<dbReference type="FunFam" id="3.80.10.10:FF:000082">
    <property type="entry name" value="Leucine-rich repeat-containing 24"/>
    <property type="match status" value="1"/>
</dbReference>
<name>A0A9J7HSZ1_BRAFL</name>
<dbReference type="PANTHER" id="PTHR24369">
    <property type="entry name" value="ANTIGEN BSP, PUTATIVE-RELATED"/>
    <property type="match status" value="1"/>
</dbReference>
<dbReference type="RefSeq" id="XP_035665291.1">
    <property type="nucleotide sequence ID" value="XM_035809398.1"/>
</dbReference>
<dbReference type="OrthoDB" id="5954366at2759"/>
<dbReference type="InterPro" id="IPR003591">
    <property type="entry name" value="Leu-rich_rpt_typical-subtyp"/>
</dbReference>
<evidence type="ECO:0000313" key="8">
    <source>
        <dbReference type="RefSeq" id="XP_035665291.1"/>
    </source>
</evidence>
<proteinExistence type="predicted"/>
<feature type="compositionally biased region" description="Basic and acidic residues" evidence="4">
    <location>
        <begin position="352"/>
        <end position="362"/>
    </location>
</feature>
<dbReference type="PROSITE" id="PS51450">
    <property type="entry name" value="LRR"/>
    <property type="match status" value="1"/>
</dbReference>
<dbReference type="SMART" id="SM00082">
    <property type="entry name" value="LRRCT"/>
    <property type="match status" value="1"/>
</dbReference>
<keyword evidence="2" id="KW-0732">Signal</keyword>
<dbReference type="InterPro" id="IPR032675">
    <property type="entry name" value="LRR_dom_sf"/>
</dbReference>
<dbReference type="InterPro" id="IPR011029">
    <property type="entry name" value="DEATH-like_dom_sf"/>
</dbReference>
<dbReference type="SUPFAM" id="SSF52058">
    <property type="entry name" value="L domain-like"/>
    <property type="match status" value="1"/>
</dbReference>
<dbReference type="Proteomes" id="UP000001554">
    <property type="component" value="Unplaced"/>
</dbReference>
<sequence length="463" mass="51959">MSQQCPSVCRCPSGTEVRCINKDLIAIPPNIPQTVQKLYLDGNRIAEINNSHIAALPNLKELYIPRNDLKTVPGQTFANLPNLEILSLASNNISFVDNDAFQNSPKLKYIFLNKNSLVEVPTGLERLDNLQILALDENNIRIVNAIFFSSLGFIIRIELNNNPWSCDCHLRGFKEWMSETTLEISLRENVTCASPEHLIGRSIDNVDVADMACTTHRTTDSTAAKVTTPTIGVSVHSTRTTIAYSSQSIHGKTSSGTSDTTPVLSTQNHLTTGSKENQITLGMNASSTKPFIAPKSTSYHRTVRPSSSGYHDDRLIWIVCVLGAVLLVILFLVLLIFLWYKFRPPPDPRPAIHLEDNVGYRPDEEDPGGRIPNVENKPVTEAQLQTLASKLGHEWEQLNFELGFSDAQLYQFKCNHPGNVRQAIFEMLNTWRREKRREATIGRLAEHLKNIPVDEENYRFLLS</sequence>
<feature type="region of interest" description="Disordered" evidence="4">
    <location>
        <begin position="352"/>
        <end position="375"/>
    </location>
</feature>